<dbReference type="EMBL" id="JAGZXI010000002">
    <property type="protein sequence ID" value="MBS6634490.1"/>
    <property type="molecule type" value="Genomic_DNA"/>
</dbReference>
<comment type="caution">
    <text evidence="9">The sequence shown here is derived from an EMBL/GenBank/DDBJ whole genome shotgun (WGS) entry which is preliminary data.</text>
</comment>
<evidence type="ECO:0000256" key="1">
    <source>
        <dbReference type="ARBA" id="ARBA00004651"/>
    </source>
</evidence>
<gene>
    <name evidence="9" type="ORF">KH265_02320</name>
</gene>
<dbReference type="GO" id="GO:0005886">
    <property type="term" value="C:plasma membrane"/>
    <property type="evidence" value="ECO:0007669"/>
    <property type="project" value="UniProtKB-SubCell"/>
</dbReference>
<keyword evidence="5 8" id="KW-0812">Transmembrane</keyword>
<comment type="similarity">
    <text evidence="2 8">Belongs to the 4-toluene sulfonate uptake permease (TSUP) (TC 2.A.102) family.</text>
</comment>
<evidence type="ECO:0000256" key="8">
    <source>
        <dbReference type="RuleBase" id="RU363041"/>
    </source>
</evidence>
<feature type="transmembrane region" description="Helical" evidence="8">
    <location>
        <begin position="197"/>
        <end position="221"/>
    </location>
</feature>
<evidence type="ECO:0000256" key="4">
    <source>
        <dbReference type="ARBA" id="ARBA00022475"/>
    </source>
</evidence>
<keyword evidence="6 8" id="KW-1133">Transmembrane helix</keyword>
<dbReference type="InterPro" id="IPR052017">
    <property type="entry name" value="TSUP"/>
</dbReference>
<feature type="transmembrane region" description="Helical" evidence="8">
    <location>
        <begin position="145"/>
        <end position="177"/>
    </location>
</feature>
<evidence type="ECO:0000313" key="10">
    <source>
        <dbReference type="Proteomes" id="UP000739069"/>
    </source>
</evidence>
<dbReference type="PANTHER" id="PTHR30269">
    <property type="entry name" value="TRANSMEMBRANE PROTEIN YFCA"/>
    <property type="match status" value="1"/>
</dbReference>
<keyword evidence="7 8" id="KW-0472">Membrane</keyword>
<keyword evidence="3" id="KW-0813">Transport</keyword>
<dbReference type="RefSeq" id="WP_303952096.1">
    <property type="nucleotide sequence ID" value="NZ_JAGZXI010000002.1"/>
</dbReference>
<evidence type="ECO:0000256" key="3">
    <source>
        <dbReference type="ARBA" id="ARBA00022448"/>
    </source>
</evidence>
<proteinExistence type="inferred from homology"/>
<reference evidence="9" key="1">
    <citation type="submission" date="2021-02" db="EMBL/GenBank/DDBJ databases">
        <title>Infant gut strain persistence is associated with maternal origin, phylogeny, and functional potential including surface adhesion and iron acquisition.</title>
        <authorList>
            <person name="Lou Y.C."/>
        </authorList>
    </citation>
    <scope>NUCLEOTIDE SEQUENCE</scope>
    <source>
        <strain evidence="9">L1_008_092G1_dasL1_008_092G1_concoct_16</strain>
    </source>
</reference>
<dbReference type="AlphaFoldDB" id="A0A943TCQ7"/>
<accession>A0A943TCQ7</accession>
<feature type="transmembrane region" description="Helical" evidence="8">
    <location>
        <begin position="241"/>
        <end position="260"/>
    </location>
</feature>
<sequence>MFDSLSATPGLLVVLLLAAFCAGCIDSVVGGGGMIQLPALLMAPGFSPIAALSTNKVASCMGTLAGTVTYIRSVALQWKIIIPATGIAFCASALGAHCATLLPAHIFRPVIVVVLVAILIFTAFESRIPRKASRIPSTLSLLGRALAIGMILGGYDGVLGVGVGSMMLVAFQVLLGYNFLHATAAAKVLNSATNLGALIYFIPLGSIHWLLGILMGCANMAGNWVGARTAIHLGEQFIRRLLIIIVTLILLRLTAQILGWV</sequence>
<evidence type="ECO:0000313" key="9">
    <source>
        <dbReference type="EMBL" id="MBS6634490.1"/>
    </source>
</evidence>
<name>A0A943TCQ7_9MICC</name>
<comment type="subcellular location">
    <subcellularLocation>
        <location evidence="1 8">Cell membrane</location>
        <topology evidence="1 8">Multi-pass membrane protein</topology>
    </subcellularLocation>
</comment>
<dbReference type="Pfam" id="PF01925">
    <property type="entry name" value="TauE"/>
    <property type="match status" value="1"/>
</dbReference>
<dbReference type="PANTHER" id="PTHR30269:SF0">
    <property type="entry name" value="MEMBRANE TRANSPORTER PROTEIN YFCA-RELATED"/>
    <property type="match status" value="1"/>
</dbReference>
<dbReference type="Proteomes" id="UP000739069">
    <property type="component" value="Unassembled WGS sequence"/>
</dbReference>
<keyword evidence="4 8" id="KW-1003">Cell membrane</keyword>
<dbReference type="InterPro" id="IPR002781">
    <property type="entry name" value="TM_pro_TauE-like"/>
</dbReference>
<evidence type="ECO:0000256" key="2">
    <source>
        <dbReference type="ARBA" id="ARBA00009142"/>
    </source>
</evidence>
<feature type="transmembrane region" description="Helical" evidence="8">
    <location>
        <begin position="80"/>
        <end position="100"/>
    </location>
</feature>
<evidence type="ECO:0000256" key="5">
    <source>
        <dbReference type="ARBA" id="ARBA00022692"/>
    </source>
</evidence>
<protein>
    <recommendedName>
        <fullName evidence="8">Probable membrane transporter protein</fullName>
    </recommendedName>
</protein>
<organism evidence="9 10">
    <name type="scientific">Rothia mucilaginosa</name>
    <dbReference type="NCBI Taxonomy" id="43675"/>
    <lineage>
        <taxon>Bacteria</taxon>
        <taxon>Bacillati</taxon>
        <taxon>Actinomycetota</taxon>
        <taxon>Actinomycetes</taxon>
        <taxon>Micrococcales</taxon>
        <taxon>Micrococcaceae</taxon>
        <taxon>Rothia</taxon>
    </lineage>
</organism>
<feature type="transmembrane region" description="Helical" evidence="8">
    <location>
        <begin position="106"/>
        <end position="124"/>
    </location>
</feature>
<evidence type="ECO:0000256" key="6">
    <source>
        <dbReference type="ARBA" id="ARBA00022989"/>
    </source>
</evidence>
<evidence type="ECO:0000256" key="7">
    <source>
        <dbReference type="ARBA" id="ARBA00023136"/>
    </source>
</evidence>